<dbReference type="PANTHER" id="PTHR33164:SF99">
    <property type="entry name" value="MARR FAMILY REGULATORY PROTEIN"/>
    <property type="match status" value="1"/>
</dbReference>
<reference evidence="3" key="2">
    <citation type="submission" date="2020-09" db="EMBL/GenBank/DDBJ databases">
        <authorList>
            <person name="Sun Q."/>
            <person name="Kim S."/>
        </authorList>
    </citation>
    <scope>NUCLEOTIDE SEQUENCE</scope>
    <source>
        <strain evidence="3">KCTC 42651</strain>
    </source>
</reference>
<feature type="domain" description="HTH marR-type" evidence="2">
    <location>
        <begin position="20"/>
        <end position="152"/>
    </location>
</feature>
<comment type="caution">
    <text evidence="3">The sequence shown here is derived from an EMBL/GenBank/DDBJ whole genome shotgun (WGS) entry which is preliminary data.</text>
</comment>
<dbReference type="PANTHER" id="PTHR33164">
    <property type="entry name" value="TRANSCRIPTIONAL REGULATOR, MARR FAMILY"/>
    <property type="match status" value="1"/>
</dbReference>
<dbReference type="Proteomes" id="UP000630353">
    <property type="component" value="Unassembled WGS sequence"/>
</dbReference>
<dbReference type="SUPFAM" id="SSF46785">
    <property type="entry name" value="Winged helix' DNA-binding domain"/>
    <property type="match status" value="1"/>
</dbReference>
<organism evidence="3 4">
    <name type="scientific">Thalassobaculum fulvum</name>
    <dbReference type="NCBI Taxonomy" id="1633335"/>
    <lineage>
        <taxon>Bacteria</taxon>
        <taxon>Pseudomonadati</taxon>
        <taxon>Pseudomonadota</taxon>
        <taxon>Alphaproteobacteria</taxon>
        <taxon>Rhodospirillales</taxon>
        <taxon>Thalassobaculaceae</taxon>
        <taxon>Thalassobaculum</taxon>
    </lineage>
</organism>
<dbReference type="GO" id="GO:0006950">
    <property type="term" value="P:response to stress"/>
    <property type="evidence" value="ECO:0007669"/>
    <property type="project" value="TreeGrafter"/>
</dbReference>
<dbReference type="Gene3D" id="1.10.10.10">
    <property type="entry name" value="Winged helix-like DNA-binding domain superfamily/Winged helix DNA-binding domain"/>
    <property type="match status" value="1"/>
</dbReference>
<dbReference type="InterPro" id="IPR000835">
    <property type="entry name" value="HTH_MarR-typ"/>
</dbReference>
<accession>A0A919CRU6</accession>
<evidence type="ECO:0000256" key="1">
    <source>
        <dbReference type="SAM" id="MobiDB-lite"/>
    </source>
</evidence>
<name>A0A919CRU6_9PROT</name>
<dbReference type="InterPro" id="IPR036388">
    <property type="entry name" value="WH-like_DNA-bd_sf"/>
</dbReference>
<evidence type="ECO:0000313" key="3">
    <source>
        <dbReference type="EMBL" id="GHD59714.1"/>
    </source>
</evidence>
<dbReference type="SMART" id="SM00347">
    <property type="entry name" value="HTH_MARR"/>
    <property type="match status" value="1"/>
</dbReference>
<evidence type="ECO:0000259" key="2">
    <source>
        <dbReference type="PROSITE" id="PS50995"/>
    </source>
</evidence>
<evidence type="ECO:0000313" key="4">
    <source>
        <dbReference type="Proteomes" id="UP000630353"/>
    </source>
</evidence>
<dbReference type="PROSITE" id="PS50995">
    <property type="entry name" value="HTH_MARR_2"/>
    <property type="match status" value="1"/>
</dbReference>
<dbReference type="InterPro" id="IPR036390">
    <property type="entry name" value="WH_DNA-bd_sf"/>
</dbReference>
<dbReference type="GO" id="GO:0003700">
    <property type="term" value="F:DNA-binding transcription factor activity"/>
    <property type="evidence" value="ECO:0007669"/>
    <property type="project" value="InterPro"/>
</dbReference>
<dbReference type="EMBL" id="BMZS01000011">
    <property type="protein sequence ID" value="GHD59714.1"/>
    <property type="molecule type" value="Genomic_DNA"/>
</dbReference>
<feature type="region of interest" description="Disordered" evidence="1">
    <location>
        <begin position="161"/>
        <end position="182"/>
    </location>
</feature>
<gene>
    <name evidence="3" type="ORF">GCM10017083_44590</name>
</gene>
<sequence>MHHATDRTDPLRLDDIPDAASLVHVTAERLFRMLKAQMAAALEARGSSIVEWRILLMLRIHGRMPQKRLVHEVAMAQAQVSRTLSAMQGRGLVEAERSSDDRRVWLFALTPAGRELYGRIAPTMAARKELLDGSLTGESLAAFLDGARTVAHAAAIEIRDHEASADPGASPAIPAPGQGSTT</sequence>
<dbReference type="InterPro" id="IPR039422">
    <property type="entry name" value="MarR/SlyA-like"/>
</dbReference>
<protein>
    <recommendedName>
        <fullName evidence="2">HTH marR-type domain-containing protein</fullName>
    </recommendedName>
</protein>
<dbReference type="AlphaFoldDB" id="A0A919CRU6"/>
<proteinExistence type="predicted"/>
<dbReference type="Pfam" id="PF01047">
    <property type="entry name" value="MarR"/>
    <property type="match status" value="1"/>
</dbReference>
<keyword evidence="4" id="KW-1185">Reference proteome</keyword>
<dbReference type="RefSeq" id="WP_189993797.1">
    <property type="nucleotide sequence ID" value="NZ_BMZS01000011.1"/>
</dbReference>
<reference evidence="3" key="1">
    <citation type="journal article" date="2014" name="Int. J. Syst. Evol. Microbiol.">
        <title>Complete genome sequence of Corynebacterium casei LMG S-19264T (=DSM 44701T), isolated from a smear-ripened cheese.</title>
        <authorList>
            <consortium name="US DOE Joint Genome Institute (JGI-PGF)"/>
            <person name="Walter F."/>
            <person name="Albersmeier A."/>
            <person name="Kalinowski J."/>
            <person name="Ruckert C."/>
        </authorList>
    </citation>
    <scope>NUCLEOTIDE SEQUENCE</scope>
    <source>
        <strain evidence="3">KCTC 42651</strain>
    </source>
</reference>